<dbReference type="AlphaFoldDB" id="A0A3R9X604"/>
<accession>A0A3R9X604</accession>
<dbReference type="Proteomes" id="UP000274661">
    <property type="component" value="Unassembled WGS sequence"/>
</dbReference>
<dbReference type="OrthoDB" id="189778at2"/>
<proteinExistence type="predicted"/>
<gene>
    <name evidence="1" type="ORF">HMF7854_01175</name>
</gene>
<evidence type="ECO:0000313" key="1">
    <source>
        <dbReference type="EMBL" id="RST29596.1"/>
    </source>
</evidence>
<sequence length="253" mass="26763">MLALLALAAAAASDPICPDRPAKGTSPCTVPAGRFQIEVDALDWSRTRADGDTEYDWLAGAPVIKYGLGGSTDVELALTPFERVVHHGSDGRQAASGIGDTILKVKQRLTAKDAKLSLSVIPYLRLPTASHDIGDGKVEEGVIAPVSLNLPNDGSLAFTPEIDRLANQDSNGFHAAVSASLALNYPLSKSLTGTLEGWAEREWDPSGSKHQASADLGLAWQASDDLQFDAATFLGLTRDTPDVQVSIGVSRRF</sequence>
<dbReference type="InterPro" id="IPR025737">
    <property type="entry name" value="FApF"/>
</dbReference>
<organism evidence="1 2">
    <name type="scientific">Sphingomonas ginkgonis</name>
    <dbReference type="NCBI Taxonomy" id="2315330"/>
    <lineage>
        <taxon>Bacteria</taxon>
        <taxon>Pseudomonadati</taxon>
        <taxon>Pseudomonadota</taxon>
        <taxon>Alphaproteobacteria</taxon>
        <taxon>Sphingomonadales</taxon>
        <taxon>Sphingomonadaceae</taxon>
        <taxon>Sphingomonas</taxon>
    </lineage>
</organism>
<evidence type="ECO:0000313" key="2">
    <source>
        <dbReference type="Proteomes" id="UP000274661"/>
    </source>
</evidence>
<keyword evidence="2" id="KW-1185">Reference proteome</keyword>
<reference evidence="1 2" key="1">
    <citation type="submission" date="2018-12" db="EMBL/GenBank/DDBJ databases">
        <title>Sphingomonas sp. HMF7854 Genome sequencing and assembly.</title>
        <authorList>
            <person name="Cha I."/>
            <person name="Kang H."/>
            <person name="Kim H."/>
            <person name="Kang J."/>
            <person name="Joh K."/>
        </authorList>
    </citation>
    <scope>NUCLEOTIDE SEQUENCE [LARGE SCALE GENOMIC DNA]</scope>
    <source>
        <strain evidence="1 2">HMF7854</strain>
    </source>
</reference>
<dbReference type="RefSeq" id="WP_126717436.1">
    <property type="nucleotide sequence ID" value="NZ_RWJF01000001.1"/>
</dbReference>
<dbReference type="Pfam" id="PF13557">
    <property type="entry name" value="Phenol_MetA_deg"/>
    <property type="match status" value="1"/>
</dbReference>
<protein>
    <submittedName>
        <fullName evidence="1">Transporter</fullName>
    </submittedName>
</protein>
<name>A0A3R9X604_9SPHN</name>
<dbReference type="EMBL" id="RWJF01000001">
    <property type="protein sequence ID" value="RST29596.1"/>
    <property type="molecule type" value="Genomic_DNA"/>
</dbReference>
<comment type="caution">
    <text evidence="1">The sequence shown here is derived from an EMBL/GenBank/DDBJ whole genome shotgun (WGS) entry which is preliminary data.</text>
</comment>